<dbReference type="KEGG" id="dle:111174728"/>
<reference evidence="3" key="1">
    <citation type="submission" date="2025-08" db="UniProtKB">
        <authorList>
            <consortium name="RefSeq"/>
        </authorList>
    </citation>
    <scope>IDENTIFICATION</scope>
    <source>
        <tissue evidence="3">Blood</tissue>
    </source>
</reference>
<protein>
    <submittedName>
        <fullName evidence="3">Uncharacterized protein LOC111174728</fullName>
    </submittedName>
</protein>
<evidence type="ECO:0000313" key="3">
    <source>
        <dbReference type="RefSeq" id="XP_022429534.1"/>
    </source>
</evidence>
<dbReference type="Proteomes" id="UP000248483">
    <property type="component" value="Unplaced"/>
</dbReference>
<evidence type="ECO:0000256" key="1">
    <source>
        <dbReference type="SAM" id="MobiDB-lite"/>
    </source>
</evidence>
<dbReference type="AlphaFoldDB" id="A0A2Y9N4B5"/>
<organism evidence="2 3">
    <name type="scientific">Delphinapterus leucas</name>
    <name type="common">Beluga whale</name>
    <dbReference type="NCBI Taxonomy" id="9749"/>
    <lineage>
        <taxon>Eukaryota</taxon>
        <taxon>Metazoa</taxon>
        <taxon>Chordata</taxon>
        <taxon>Craniata</taxon>
        <taxon>Vertebrata</taxon>
        <taxon>Euteleostomi</taxon>
        <taxon>Mammalia</taxon>
        <taxon>Eutheria</taxon>
        <taxon>Laurasiatheria</taxon>
        <taxon>Artiodactyla</taxon>
        <taxon>Whippomorpha</taxon>
        <taxon>Cetacea</taxon>
        <taxon>Odontoceti</taxon>
        <taxon>Monodontidae</taxon>
        <taxon>Delphinapterus</taxon>
    </lineage>
</organism>
<evidence type="ECO:0000313" key="2">
    <source>
        <dbReference type="Proteomes" id="UP000248483"/>
    </source>
</evidence>
<sequence length="208" mass="22139">MARASAAPAAPSPILPHPPTRAPPTTPRRAPLIGCPPTPPARRTEPALRPSLLAPLRLGHRRRAAAPGAPGKLRESRRPERPPAPGPPWLAWEPRGRDGCTSGAGFEFGEWRGTRSSGPRGLLQPLAGAPAGSNPGKGKQMHGTSAKLDENPSSTRAGNRLCKRYYVMESREARDASSEAAGELIKCFKWSSLCRGATLREGANGKWT</sequence>
<name>A0A2Y9N4B5_DELLE</name>
<feature type="region of interest" description="Disordered" evidence="1">
    <location>
        <begin position="1"/>
        <end position="154"/>
    </location>
</feature>
<accession>A0A2Y9N4B5</accession>
<dbReference type="GeneID" id="111174728"/>
<gene>
    <name evidence="3" type="primary">LOC111174728</name>
</gene>
<dbReference type="InParanoid" id="A0A2Y9N4B5"/>
<proteinExistence type="predicted"/>
<feature type="compositionally biased region" description="Low complexity" evidence="1">
    <location>
        <begin position="47"/>
        <end position="57"/>
    </location>
</feature>
<feature type="compositionally biased region" description="Pro residues" evidence="1">
    <location>
        <begin position="10"/>
        <end position="26"/>
    </location>
</feature>
<keyword evidence="2" id="KW-1185">Reference proteome</keyword>
<dbReference type="RefSeq" id="XP_022429534.1">
    <property type="nucleotide sequence ID" value="XM_022573826.1"/>
</dbReference>
<feature type="compositionally biased region" description="Basic and acidic residues" evidence="1">
    <location>
        <begin position="72"/>
        <end position="81"/>
    </location>
</feature>